<gene>
    <name evidence="4" type="ORF">SAMN02745123_03331</name>
</gene>
<feature type="transmembrane region" description="Helical" evidence="3">
    <location>
        <begin position="273"/>
        <end position="291"/>
    </location>
</feature>
<keyword evidence="5" id="KW-1185">Reference proteome</keyword>
<evidence type="ECO:0000313" key="5">
    <source>
        <dbReference type="Proteomes" id="UP000183997"/>
    </source>
</evidence>
<dbReference type="AlphaFoldDB" id="A0A1M6VT18"/>
<dbReference type="PANTHER" id="PTHR22550:SF5">
    <property type="entry name" value="LEUCINE ZIPPER PROTEIN 4"/>
    <property type="match status" value="1"/>
</dbReference>
<dbReference type="RefSeq" id="WP_084082469.1">
    <property type="nucleotide sequence ID" value="NZ_FRAR01000026.1"/>
</dbReference>
<proteinExistence type="inferred from homology"/>
<dbReference type="EMBL" id="FRAR01000026">
    <property type="protein sequence ID" value="SHK84465.1"/>
    <property type="molecule type" value="Genomic_DNA"/>
</dbReference>
<feature type="transmembrane region" description="Helical" evidence="3">
    <location>
        <begin position="402"/>
        <end position="423"/>
    </location>
</feature>
<comment type="similarity">
    <text evidence="1">Belongs to the GerABKA family.</text>
</comment>
<protein>
    <submittedName>
        <fullName evidence="4">Spore germination protein KA</fullName>
    </submittedName>
</protein>
<dbReference type="Pfam" id="PF03323">
    <property type="entry name" value="GerA"/>
    <property type="match status" value="1"/>
</dbReference>
<evidence type="ECO:0000313" key="4">
    <source>
        <dbReference type="EMBL" id="SHK84465.1"/>
    </source>
</evidence>
<feature type="transmembrane region" description="Helical" evidence="3">
    <location>
        <begin position="311"/>
        <end position="334"/>
    </location>
</feature>
<dbReference type="OrthoDB" id="1726708at2"/>
<dbReference type="PANTHER" id="PTHR22550">
    <property type="entry name" value="SPORE GERMINATION PROTEIN"/>
    <property type="match status" value="1"/>
</dbReference>
<dbReference type="STRING" id="1121421.SAMN02745123_03331"/>
<keyword evidence="3" id="KW-1133">Transmembrane helix</keyword>
<dbReference type="GO" id="GO:0009847">
    <property type="term" value="P:spore germination"/>
    <property type="evidence" value="ECO:0007669"/>
    <property type="project" value="InterPro"/>
</dbReference>
<dbReference type="GO" id="GO:0016020">
    <property type="term" value="C:membrane"/>
    <property type="evidence" value="ECO:0007669"/>
    <property type="project" value="InterPro"/>
</dbReference>
<dbReference type="InterPro" id="IPR050768">
    <property type="entry name" value="UPF0353/GerABKA_families"/>
</dbReference>
<keyword evidence="3" id="KW-0812">Transmembrane</keyword>
<reference evidence="5" key="1">
    <citation type="submission" date="2016-11" db="EMBL/GenBank/DDBJ databases">
        <authorList>
            <person name="Varghese N."/>
            <person name="Submissions S."/>
        </authorList>
    </citation>
    <scope>NUCLEOTIDE SEQUENCE [LARGE SCALE GENOMIC DNA]</scope>
    <source>
        <strain evidence="5">DSM 10349</strain>
    </source>
</reference>
<dbReference type="InterPro" id="IPR004995">
    <property type="entry name" value="Spore_Ger"/>
</dbReference>
<name>A0A1M6VT18_9FIRM</name>
<accession>A0A1M6VT18</accession>
<evidence type="ECO:0000256" key="3">
    <source>
        <dbReference type="SAM" id="Phobius"/>
    </source>
</evidence>
<evidence type="ECO:0000256" key="1">
    <source>
        <dbReference type="ARBA" id="ARBA00005278"/>
    </source>
</evidence>
<organism evidence="4 5">
    <name type="scientific">Desulforamulus aeronauticus DSM 10349</name>
    <dbReference type="NCBI Taxonomy" id="1121421"/>
    <lineage>
        <taxon>Bacteria</taxon>
        <taxon>Bacillati</taxon>
        <taxon>Bacillota</taxon>
        <taxon>Clostridia</taxon>
        <taxon>Eubacteriales</taxon>
        <taxon>Peptococcaceae</taxon>
        <taxon>Desulforamulus</taxon>
    </lineage>
</organism>
<keyword evidence="2 3" id="KW-0472">Membrane</keyword>
<feature type="transmembrane region" description="Helical" evidence="3">
    <location>
        <begin position="435"/>
        <end position="461"/>
    </location>
</feature>
<dbReference type="Proteomes" id="UP000183997">
    <property type="component" value="Unassembled WGS sequence"/>
</dbReference>
<dbReference type="PIRSF" id="PIRSF005690">
    <property type="entry name" value="GerBA"/>
    <property type="match status" value="1"/>
</dbReference>
<sequence length="516" mass="58205">MFGINRPKKSRKIKEEVALLNHQVARDEVSGRYDETVGYLKELFRDDDVMQFRELQNKNAGDLRFCLVYCDGLVDSELIGAQLIRPLLELQLDVREKITADALLEQIIQTVSGKKLCSYREIVRAVTGGDTLLITNVLKEGLLFSVKKFETRSVSEPEGEKILSGPREGFTEELLSNLSMIRRKLRTNRLKMRFYTIGKETQTQLGIAYLDEIVNENILKELYRRLDTIDIDGVLDTNYITELVRDNPWSPFRSIGYTERPDVVAGKLLEGRIALFVDGTPVVLTLPYLFIENFQSNEDYYLNFYYTSFSRFLRILGFFLTVLVPAVYIAIAAYHQEMLPAPILIRIAIERQRVPLPAALECFLMLLVFDILRETGLRMPTNVGQTLGIVGALVVGQAAVEAGLVAAPMIIVVAMAGITSLLIPKMNAPVIYIRFGILALGASLGFLGVTLGCALLLAHVLSLHSFGVSQLASGHKLQYQEIKDTVIRAPWWQMRLRPFQLSPNRVREKSGKREQS</sequence>
<evidence type="ECO:0000256" key="2">
    <source>
        <dbReference type="ARBA" id="ARBA00023136"/>
    </source>
</evidence>